<feature type="compositionally biased region" description="Low complexity" evidence="1">
    <location>
        <begin position="1400"/>
        <end position="1415"/>
    </location>
</feature>
<feature type="compositionally biased region" description="Basic and acidic residues" evidence="1">
    <location>
        <begin position="2055"/>
        <end position="2064"/>
    </location>
</feature>
<dbReference type="Gene3D" id="3.90.176.10">
    <property type="entry name" value="Toxin ADP-ribosyltransferase, Chain A, domain 1"/>
    <property type="match status" value="1"/>
</dbReference>
<feature type="region of interest" description="Disordered" evidence="1">
    <location>
        <begin position="2570"/>
        <end position="2652"/>
    </location>
</feature>
<feature type="compositionally biased region" description="Basic and acidic residues" evidence="1">
    <location>
        <begin position="948"/>
        <end position="961"/>
    </location>
</feature>
<dbReference type="PANTHER" id="PTHR24216">
    <property type="entry name" value="PAXILLIN-RELATED"/>
    <property type="match status" value="1"/>
</dbReference>
<feature type="transmembrane region" description="Helical" evidence="2">
    <location>
        <begin position="123"/>
        <end position="144"/>
    </location>
</feature>
<dbReference type="STRING" id="121616.GA0070216_103124"/>
<name>A0A1C4W787_9ACTN</name>
<dbReference type="PANTHER" id="PTHR24216:SF65">
    <property type="entry name" value="PAXILLIN-LIKE PROTEIN 1"/>
    <property type="match status" value="1"/>
</dbReference>
<dbReference type="EMBL" id="FMCU01000003">
    <property type="protein sequence ID" value="SCE91851.1"/>
    <property type="molecule type" value="Genomic_DNA"/>
</dbReference>
<dbReference type="Proteomes" id="UP000198797">
    <property type="component" value="Unassembled WGS sequence"/>
</dbReference>
<keyword evidence="5" id="KW-1185">Reference proteome</keyword>
<feature type="compositionally biased region" description="Basic and acidic residues" evidence="1">
    <location>
        <begin position="980"/>
        <end position="1016"/>
    </location>
</feature>
<dbReference type="Pfam" id="PF25547">
    <property type="entry name" value="WXG100_2"/>
    <property type="match status" value="1"/>
</dbReference>
<dbReference type="OrthoDB" id="5069709at2"/>
<sequence>MSESDHALAEILEWFSDLEAAIPGVRSTVGEILIGKIPESDIDAVYELSDAWGAATEELAAFYQEAVHAADGILENWSGDGAADVFTREWLSYLQSLAGTVDTLASMEEAVQSFGLQIELMKFMALIGLIMLAVSLFMLVAAAIPSLGLSTAGIPGAFAACRAAIGAAATNAVRAIGSISVRAALAEVTALLTRTLPTLVRTQLPAMVRTQVPRLVTTQLPRFARTQVPAFVRQTLPTLARQGAGNLARGVLPRNVIARSVADRMAGQWLRGVTNRELLRQLGREAGLESRRLAGRSLLAARNQLAREIEEQLLRKFGARVGTDLAARGGIRLAGTEAFEQLSRATLSQYATREIAATTFGRELTKYLGQRVAFGTAFMGGGNLLGQMYQIAGGERTSLDLGQLGMSTVQGGIFGASMFGGIPGHIVGGGLAGGLVTGVTDAAQGKFDLQNMLHGGAEGAKAGAIFGAQNRLDAVRVGGMDLRIGRDVMVLPEGMAAVDRAAGLRVTYSERGAVWAHVDGDGQRLDGGAIAADGSVLARDGVRSPDPTVVDGDGPTPGGPRDPHPPRPELPPADLPQRTDLAGGTGDGGGGGPRQPAHPAPVRTPEAGTRLADPARPPADPVRAGDERTPGEWSRPGGDRVVGESTPPTGERTGGEPAVRPTPADAAPSRGPVDGGPARPDGPPPGRDAEPVRPDVEPVRPDVEPGRRDVEPGRRDPDDASPLSPAGRSETPVTTRDDAAATVVDRTGPSTDPTGVTRADLRPDHLRPEDRPAADRPPQDPPPEDRGAENRGPEDRDAQTGVSIRPRDEVRAWDWAERAYDRFRADDHDLPDIARHLAGTPRSSGAVGFSPTEIRQVKRHLMVDEHLLDDYEGGHRRARFDANPDIAEAWIRLREGRHLPEDLVLLEHELTEAGHLRAHPDATYREAHDAANARYNWESIRPGRVGEDLHASWGEGARDGDPAGLRTGPGRQTGGGIHLRVPDDGPPADHPEGHRPGQADRRPGGRELRGGVREDPAVPPQRGTLAPQGQLRGVAPAEGHVPVELVPAGSHPIGPSVPLPEAVRSTFDGHIGELLAGREVGPVDQPHRASWDESSRLLTVEYPDGLQVGVVLQVNSALPPGQPVVLRPGMAVEHGQWVQRAPAGVVLPDHLPVDPTARTAFVGRQLGDAWRTLHREIHQVLDRPVEPAHPVEAGRSVEAGHPAEPGRVAEPERTAEAAAPVGSGRAGVPADGVPEAGRDAVATPDGPVRPAPARAEPEPSLAALEQPGRPDPPVLDVDAVGFRDATAPPPVPPRLLTPDTVRGLLTGDPAAPGPLRDWAREHLAVRQEDGSYLPRSQAEIDAVVAWLRAETTALVTQRIPADPNAVPPAVPKPADPPAATPRPVDPDAATRPVDPDAVPPRHVGPVAVGPVVPAGSARAGDELPISQELAPSSNFPAHRTRTGAELPEQVHELVGRAKENLLARYPEAAVAARLADLDAVGRQADRLQLAADRARDGGPLGDVVREVRALSRAVDGYADRYRDWRDFSRGGEHADPGWRDLDGVDPLHSVEMAHRVVSVDPVTHRFHVIDQAIAVAKIGDVLGPAFERHAAGTFERLIPKDPASVEALLPPELRDPELNAWIGGPARGGFDTRTEILYVDPRDGATNRPISAVAATVVHESMHRLQPSPDVVGDVLAQGVAEGRYGDDISAQVLVPFRFEGEFQAFAVQQHFLRGLAGFRVADHGGDPRLPRSDAYQEMADWTPQQMRDYVLDRYVLDPAERAVLPRELLDRAVDQPVAQIVERARLAIAEANHPIPGERRGGTFHGPLSREIAARHGLDLDAIGQEQSGRSLPALLDRPAAPDVSAPPRSEPGAPPLAEWGPPRDGGPADRQSAQPGPERRPGVLGRALHRITGLLGGADPTPGAPERGAAPRPVTPEAGTPRPGEGAAGRWAAPERAVDHQARPPEPGWPAPEPDRSTGRPGAGRGAIDAVAPDGRTLLGLTERRCVVDELRAATDPIDQARLREDLHRLDADLARRGYPVHELEQVPQAGGAAPPDGREHARNDEIWSDPPWRQEDRRPSLDELIPGSREEADAWGGAVRREFADQLDGREFAGLRIRVDLDDPYSVSVHRNEVVVRAAVHDPDGVHVGRVVRAFHRDHDGSLFVEHVSLRLSERVQGQGFAREWNGHLTDWYRYSGVERVELHAASTVGGYAWARDGFDWAPNTGHRADGVLDRLRGELRAVDVDIALARRAADGDGPVEVDRLRTRYGTSDPEQVLSEAYRQREAGREILDRARSHPFGSGRYPTPFEISQAGWGEHHRGRDASWIGKRALLGADWKGVKSISDTGPLHPRSAYTAGLPRVPDPSAIHGLLSGGGHPPVTAARVPDAQFHGYGREVAAPELVRQLGDEALRRLLDRLPADSPLHGVRLDLTAVPADALPDGAVARSVPVDTHGRDLPHGTVAPDGGGWRIELSDRAADVAVARAVAHEAAELAAIRQRVAGGLDPFTPDALTPGALPDGVGPSPHDLGRLAEVEVLADLLRDPAQATYARTELRALRDHLGLHPDDPGAAARLRLLGGRLSDAGRDALLGREGPPGGRARPPTDGPPGRVRADGPSGRTPADVDLAGRGREDGTSLAGRDREGPGPAATDPAPTRAEREQTRAERASATWPALVSRVPFEFARFLHDPRWSADATLFEQRLGAYYFRDPQVLDTVRTALTRMRDILVELTGPAHPGETRAEVVARVEGAFFRDDEPASAGQVGTSVGFDRLLAEGNLRETMTAFYNAAYCNWKNPHTLSRTLLTVLDEGRWEQAREAGLDVAAVRRMGDLLDGTVNRLMPDTLRDRLKFGRDFFATGNVARNSPHGLRDLTEMTASQYVRRSRSAEEQAALANTPDHYARWGAPLGRLERAYVDQVTRERGDPLGEHSPLPWREGITAHDTDHGPWARWVGRDGFPVVDGVSGTTARMLTAARFVGLDRSQGELFLSGLMGWMLPARDHSLFEILRGAEIAGVPRVTLRPPDGHVTAVDLYRSLPDVDLPTLRAEVTVGGLFPHEARYLEHAVDPHGFSETQHKVPAIADRLWPQLASGQVHDADLAGWLRRNGLDPADTPAVRELGQRLSKPHVMALAVYTRHSHYLINNVIRTHLFTGGVAERPTREVFDRKVAELVRNYLGNIAAGTKALPLPLMLRAVVHEGPGHLTVKAPLSDPAGRWVQAQRRLAAAEEQARHSDGDSVRQRRPGGEVRSADRARDAAWSELTSLLRAVSPRLFDETRWHADMVHDAMMQLPAVGSPDRPVLAYRGDWITPVYSPIYGNSWWPTGRAREFLSVSRRLDVAVRFMAENPAAGGKILVVYRLTGQQARDISVFSSFAVDEEAVFPPHSRMRRTADPGLAEQVRAQLPAEFQDNCEIIIMEEMRQ</sequence>
<feature type="compositionally biased region" description="Low complexity" evidence="1">
    <location>
        <begin position="2629"/>
        <end position="2639"/>
    </location>
</feature>
<feature type="compositionally biased region" description="Basic and acidic residues" evidence="1">
    <location>
        <begin position="759"/>
        <end position="798"/>
    </location>
</feature>
<feature type="region of interest" description="Disordered" evidence="1">
    <location>
        <begin position="1836"/>
        <end position="1972"/>
    </location>
</feature>
<evidence type="ECO:0000313" key="4">
    <source>
        <dbReference type="EMBL" id="SCE91851.1"/>
    </source>
</evidence>
<evidence type="ECO:0000256" key="2">
    <source>
        <dbReference type="SAM" id="Phobius"/>
    </source>
</evidence>
<feature type="region of interest" description="Disordered" evidence="1">
    <location>
        <begin position="1358"/>
        <end position="1415"/>
    </location>
</feature>
<feature type="region of interest" description="Disordered" evidence="1">
    <location>
        <begin position="1193"/>
        <end position="1272"/>
    </location>
</feature>
<evidence type="ECO:0000259" key="3">
    <source>
        <dbReference type="Pfam" id="PF25547"/>
    </source>
</evidence>
<feature type="compositionally biased region" description="Low complexity" evidence="1">
    <location>
        <begin position="1251"/>
        <end position="1265"/>
    </location>
</feature>
<keyword evidence="2" id="KW-1133">Transmembrane helix</keyword>
<proteinExistence type="predicted"/>
<keyword evidence="2" id="KW-0472">Membrane</keyword>
<feature type="compositionally biased region" description="Basic and acidic residues" evidence="1">
    <location>
        <begin position="687"/>
        <end position="718"/>
    </location>
</feature>
<feature type="compositionally biased region" description="Low complexity" evidence="1">
    <location>
        <begin position="1902"/>
        <end position="1914"/>
    </location>
</feature>
<feature type="compositionally biased region" description="Basic and acidic residues" evidence="1">
    <location>
        <begin position="2039"/>
        <end position="2048"/>
    </location>
</feature>
<reference evidence="5" key="1">
    <citation type="submission" date="2016-06" db="EMBL/GenBank/DDBJ databases">
        <authorList>
            <person name="Varghese N."/>
            <person name="Submissions Spin"/>
        </authorList>
    </citation>
    <scope>NUCLEOTIDE SEQUENCE [LARGE SCALE GENOMIC DNA]</scope>
    <source>
        <strain evidence="5">DSM 44100</strain>
    </source>
</reference>
<keyword evidence="2" id="KW-0812">Transmembrane</keyword>
<feature type="region of interest" description="Disordered" evidence="1">
    <location>
        <begin position="948"/>
        <end position="1028"/>
    </location>
</feature>
<dbReference type="RefSeq" id="WP_091241359.1">
    <property type="nucleotide sequence ID" value="NZ_FMCU01000003.1"/>
</dbReference>
<gene>
    <name evidence="4" type="ORF">GA0070216_103124</name>
</gene>
<dbReference type="InterPro" id="IPR057746">
    <property type="entry name" value="CpnT-like_N"/>
</dbReference>
<protein>
    <recommendedName>
        <fullName evidence="3">Outer membrane channel protein CpnT-like N-terminal domain-containing protein</fullName>
    </recommendedName>
</protein>
<feature type="region of interest" description="Disordered" evidence="1">
    <location>
        <begin position="536"/>
        <end position="807"/>
    </location>
</feature>
<feature type="compositionally biased region" description="Basic and acidic residues" evidence="1">
    <location>
        <begin position="2610"/>
        <end position="2628"/>
    </location>
</feature>
<feature type="compositionally biased region" description="Pro residues" evidence="1">
    <location>
        <begin position="1365"/>
        <end position="1380"/>
    </location>
</feature>
<feature type="region of interest" description="Disordered" evidence="1">
    <location>
        <begin position="2027"/>
        <end position="2072"/>
    </location>
</feature>
<feature type="compositionally biased region" description="Basic and acidic residues" evidence="1">
    <location>
        <begin position="2640"/>
        <end position="2650"/>
    </location>
</feature>
<organism evidence="4 5">
    <name type="scientific">Micromonospora matsumotoense</name>
    <dbReference type="NCBI Taxonomy" id="121616"/>
    <lineage>
        <taxon>Bacteria</taxon>
        <taxon>Bacillati</taxon>
        <taxon>Actinomycetota</taxon>
        <taxon>Actinomycetes</taxon>
        <taxon>Micromonosporales</taxon>
        <taxon>Micromonosporaceae</taxon>
        <taxon>Micromonospora</taxon>
    </lineage>
</organism>
<feature type="compositionally biased region" description="Low complexity" evidence="1">
    <location>
        <begin position="545"/>
        <end position="554"/>
    </location>
</feature>
<evidence type="ECO:0000256" key="1">
    <source>
        <dbReference type="SAM" id="MobiDB-lite"/>
    </source>
</evidence>
<feature type="compositionally biased region" description="Low complexity" evidence="1">
    <location>
        <begin position="670"/>
        <end position="679"/>
    </location>
</feature>
<accession>A0A1C4W787</accession>
<feature type="compositionally biased region" description="Low complexity" evidence="1">
    <location>
        <begin position="2582"/>
        <end position="2594"/>
    </location>
</feature>
<feature type="region of interest" description="Disordered" evidence="1">
    <location>
        <begin position="3207"/>
        <end position="3234"/>
    </location>
</feature>
<feature type="compositionally biased region" description="Gly residues" evidence="1">
    <location>
        <begin position="583"/>
        <end position="593"/>
    </location>
</feature>
<feature type="domain" description="Outer membrane channel protein CpnT-like N-terminal" evidence="3">
    <location>
        <begin position="38"/>
        <end position="157"/>
    </location>
</feature>
<evidence type="ECO:0000313" key="5">
    <source>
        <dbReference type="Proteomes" id="UP000198797"/>
    </source>
</evidence>